<evidence type="ECO:0000313" key="2">
    <source>
        <dbReference type="Proteomes" id="UP000298030"/>
    </source>
</evidence>
<proteinExistence type="predicted"/>
<keyword evidence="2" id="KW-1185">Reference proteome</keyword>
<comment type="caution">
    <text evidence="1">The sequence shown here is derived from an EMBL/GenBank/DDBJ whole genome shotgun (WGS) entry which is preliminary data.</text>
</comment>
<dbReference type="EMBL" id="QPFP01000115">
    <property type="protein sequence ID" value="TEB21303.1"/>
    <property type="molecule type" value="Genomic_DNA"/>
</dbReference>
<evidence type="ECO:0008006" key="3">
    <source>
        <dbReference type="Google" id="ProtNLM"/>
    </source>
</evidence>
<reference evidence="1 2" key="1">
    <citation type="journal article" date="2019" name="Nat. Ecol. Evol.">
        <title>Megaphylogeny resolves global patterns of mushroom evolution.</title>
        <authorList>
            <person name="Varga T."/>
            <person name="Krizsan K."/>
            <person name="Foldi C."/>
            <person name="Dima B."/>
            <person name="Sanchez-Garcia M."/>
            <person name="Sanchez-Ramirez S."/>
            <person name="Szollosi G.J."/>
            <person name="Szarkandi J.G."/>
            <person name="Papp V."/>
            <person name="Albert L."/>
            <person name="Andreopoulos W."/>
            <person name="Angelini C."/>
            <person name="Antonin V."/>
            <person name="Barry K.W."/>
            <person name="Bougher N.L."/>
            <person name="Buchanan P."/>
            <person name="Buyck B."/>
            <person name="Bense V."/>
            <person name="Catcheside P."/>
            <person name="Chovatia M."/>
            <person name="Cooper J."/>
            <person name="Damon W."/>
            <person name="Desjardin D."/>
            <person name="Finy P."/>
            <person name="Geml J."/>
            <person name="Haridas S."/>
            <person name="Hughes K."/>
            <person name="Justo A."/>
            <person name="Karasinski D."/>
            <person name="Kautmanova I."/>
            <person name="Kiss B."/>
            <person name="Kocsube S."/>
            <person name="Kotiranta H."/>
            <person name="LaButti K.M."/>
            <person name="Lechner B.E."/>
            <person name="Liimatainen K."/>
            <person name="Lipzen A."/>
            <person name="Lukacs Z."/>
            <person name="Mihaltcheva S."/>
            <person name="Morgado L.N."/>
            <person name="Niskanen T."/>
            <person name="Noordeloos M.E."/>
            <person name="Ohm R.A."/>
            <person name="Ortiz-Santana B."/>
            <person name="Ovrebo C."/>
            <person name="Racz N."/>
            <person name="Riley R."/>
            <person name="Savchenko A."/>
            <person name="Shiryaev A."/>
            <person name="Soop K."/>
            <person name="Spirin V."/>
            <person name="Szebenyi C."/>
            <person name="Tomsovsky M."/>
            <person name="Tulloss R.E."/>
            <person name="Uehling J."/>
            <person name="Grigoriev I.V."/>
            <person name="Vagvolgyi C."/>
            <person name="Papp T."/>
            <person name="Martin F.M."/>
            <person name="Miettinen O."/>
            <person name="Hibbett D.S."/>
            <person name="Nagy L.G."/>
        </authorList>
    </citation>
    <scope>NUCLEOTIDE SEQUENCE [LARGE SCALE GENOMIC DNA]</scope>
    <source>
        <strain evidence="1 2">FP101781</strain>
    </source>
</reference>
<dbReference type="AlphaFoldDB" id="A0A4Y7SHG5"/>
<evidence type="ECO:0000313" key="1">
    <source>
        <dbReference type="EMBL" id="TEB21303.1"/>
    </source>
</evidence>
<sequence>MPQPTFPPELDDAIVDMLAGDHEALRHISETAKKFVPRAQPILFRNIEILSFKQMFQLGQLLHSELCTIPTTAESLRIQFEFPVRGRKQDYSSDDILFALADVYEHFRMFDVSISINFPWVVGRQVDWTYLQPYTSIRKFSVTGTYNWISEITQIVYFFPNLESLIVDASFKHDIDPPQSVTVTTRIPAPNRDELPCRVASTLRELALSPESLPMMRWFYGLQSLRPSSLHVLRLRADCISLHRPYFYDVIPFLKEYGKGLVHLYAWFDSCSVAYDDLFEVLGDALQHTPNLDHLDVTFAGACDESEAEENMRLIVPFYMRRPPIVKAHADENVGLDEAEFWEAPSTMCEVGEDREVCERLIKLSSY</sequence>
<protein>
    <recommendedName>
        <fullName evidence="3">F-box domain-containing protein</fullName>
    </recommendedName>
</protein>
<name>A0A4Y7SHG5_COPMI</name>
<dbReference type="OrthoDB" id="3111496at2759"/>
<accession>A0A4Y7SHG5</accession>
<dbReference type="Proteomes" id="UP000298030">
    <property type="component" value="Unassembled WGS sequence"/>
</dbReference>
<gene>
    <name evidence="1" type="ORF">FA13DRAFT_1800045</name>
</gene>
<organism evidence="1 2">
    <name type="scientific">Coprinellus micaceus</name>
    <name type="common">Glistening ink-cap mushroom</name>
    <name type="synonym">Coprinus micaceus</name>
    <dbReference type="NCBI Taxonomy" id="71717"/>
    <lineage>
        <taxon>Eukaryota</taxon>
        <taxon>Fungi</taxon>
        <taxon>Dikarya</taxon>
        <taxon>Basidiomycota</taxon>
        <taxon>Agaricomycotina</taxon>
        <taxon>Agaricomycetes</taxon>
        <taxon>Agaricomycetidae</taxon>
        <taxon>Agaricales</taxon>
        <taxon>Agaricineae</taxon>
        <taxon>Psathyrellaceae</taxon>
        <taxon>Coprinellus</taxon>
    </lineage>
</organism>